<organism evidence="1 2">
    <name type="scientific">Auriscalpium vulgare</name>
    <dbReference type="NCBI Taxonomy" id="40419"/>
    <lineage>
        <taxon>Eukaryota</taxon>
        <taxon>Fungi</taxon>
        <taxon>Dikarya</taxon>
        <taxon>Basidiomycota</taxon>
        <taxon>Agaricomycotina</taxon>
        <taxon>Agaricomycetes</taxon>
        <taxon>Russulales</taxon>
        <taxon>Auriscalpiaceae</taxon>
        <taxon>Auriscalpium</taxon>
    </lineage>
</organism>
<accession>A0ACB8S0B3</accession>
<keyword evidence="2" id="KW-1185">Reference proteome</keyword>
<evidence type="ECO:0000313" key="1">
    <source>
        <dbReference type="EMBL" id="KAI0049563.1"/>
    </source>
</evidence>
<sequence length="251" mass="26831">MMASLPSFVELMSSLGLEDEASHPRLSSACGRARSLSSASSSSFQEEEYAPSRALGQYLLVPVRYDPHDRAGDPDASIPRVSRHVKGRYSPYSAASIPRKGSLPVIHSDADSNRRPQRAISSSPLNFTAPPSQRAVWVTRPSRSGQSSRRGSQTWSKESDQDSVTPISSFLRRKSPNGSPSTSPTSPSFPRSIDIPLAPVAIPALPTLLAPFLASSASPDKLAGGSPKMSSDSNPSRSRSTSHSLPIHVQN</sequence>
<comment type="caution">
    <text evidence="1">The sequence shown here is derived from an EMBL/GenBank/DDBJ whole genome shotgun (WGS) entry which is preliminary data.</text>
</comment>
<protein>
    <submittedName>
        <fullName evidence="1">Uncharacterized protein</fullName>
    </submittedName>
</protein>
<dbReference type="EMBL" id="MU275871">
    <property type="protein sequence ID" value="KAI0049563.1"/>
    <property type="molecule type" value="Genomic_DNA"/>
</dbReference>
<proteinExistence type="predicted"/>
<gene>
    <name evidence="1" type="ORF">FA95DRAFT_832330</name>
</gene>
<dbReference type="Proteomes" id="UP000814033">
    <property type="component" value="Unassembled WGS sequence"/>
</dbReference>
<reference evidence="1" key="1">
    <citation type="submission" date="2021-02" db="EMBL/GenBank/DDBJ databases">
        <authorList>
            <consortium name="DOE Joint Genome Institute"/>
            <person name="Ahrendt S."/>
            <person name="Looney B.P."/>
            <person name="Miyauchi S."/>
            <person name="Morin E."/>
            <person name="Drula E."/>
            <person name="Courty P.E."/>
            <person name="Chicoki N."/>
            <person name="Fauchery L."/>
            <person name="Kohler A."/>
            <person name="Kuo A."/>
            <person name="Labutti K."/>
            <person name="Pangilinan J."/>
            <person name="Lipzen A."/>
            <person name="Riley R."/>
            <person name="Andreopoulos W."/>
            <person name="He G."/>
            <person name="Johnson J."/>
            <person name="Barry K.W."/>
            <person name="Grigoriev I.V."/>
            <person name="Nagy L."/>
            <person name="Hibbett D."/>
            <person name="Henrissat B."/>
            <person name="Matheny P.B."/>
            <person name="Labbe J."/>
            <person name="Martin F."/>
        </authorList>
    </citation>
    <scope>NUCLEOTIDE SEQUENCE</scope>
    <source>
        <strain evidence="1">FP105234-sp</strain>
    </source>
</reference>
<name>A0ACB8S0B3_9AGAM</name>
<reference evidence="1" key="2">
    <citation type="journal article" date="2022" name="New Phytol.">
        <title>Evolutionary transition to the ectomycorrhizal habit in the genomes of a hyperdiverse lineage of mushroom-forming fungi.</title>
        <authorList>
            <person name="Looney B."/>
            <person name="Miyauchi S."/>
            <person name="Morin E."/>
            <person name="Drula E."/>
            <person name="Courty P.E."/>
            <person name="Kohler A."/>
            <person name="Kuo A."/>
            <person name="LaButti K."/>
            <person name="Pangilinan J."/>
            <person name="Lipzen A."/>
            <person name="Riley R."/>
            <person name="Andreopoulos W."/>
            <person name="He G."/>
            <person name="Johnson J."/>
            <person name="Nolan M."/>
            <person name="Tritt A."/>
            <person name="Barry K.W."/>
            <person name="Grigoriev I.V."/>
            <person name="Nagy L.G."/>
            <person name="Hibbett D."/>
            <person name="Henrissat B."/>
            <person name="Matheny P.B."/>
            <person name="Labbe J."/>
            <person name="Martin F.M."/>
        </authorList>
    </citation>
    <scope>NUCLEOTIDE SEQUENCE</scope>
    <source>
        <strain evidence="1">FP105234-sp</strain>
    </source>
</reference>
<evidence type="ECO:0000313" key="2">
    <source>
        <dbReference type="Proteomes" id="UP000814033"/>
    </source>
</evidence>